<comment type="function">
    <text evidence="1 10">Catalyzes the ATP-dependent condensation of GlcN-Ins and L-cysteine to form L-Cys-GlcN-Ins.</text>
</comment>
<sequence length="412" mass="44229">MDAWSGHDIPTLPGDAQLPRLYDSARQSVQATAPGDVATMYVCGITPYDATHLGHAATMITFDLINRAWRDAGRTVRYVQNVTDIDDPLLERAQRDGEDWVVLAMRETALFREDMEALRIIPPEHYIGAVESIPAIAARVRDLLASGAAYTLDDGTGDVYYPIAAAPQWGYESHLSGPEMIALSAERGGDPERPGKRDPLDPLLWRGARDGEPAWDGGDLGPGRPGWHIECAVIALDLLGDTIDVQGGGNDLLYPHHECSAAHAETLTGKAPFAAHYVHAGMIGLDGEKMSKSKGNLVFVSRQRADGVDPMALRLGLLSGHYRADREWTDEVLKDGQQRLSRWRAAAAAPAGPSGEGLRAAVRESLHNDLDSPTALAIVDAWAESALTGAGDDETAPAAMAQTVDALLGVRL</sequence>
<dbReference type="PRINTS" id="PR00983">
    <property type="entry name" value="TRNASYNTHCYS"/>
</dbReference>
<keyword evidence="4 10" id="KW-0436">Ligase</keyword>
<feature type="binding site" evidence="10">
    <location>
        <position position="227"/>
    </location>
    <ligand>
        <name>L-cysteinyl-5'-AMP</name>
        <dbReference type="ChEBI" id="CHEBI:144924"/>
    </ligand>
</feature>
<dbReference type="Proteomes" id="UP000636960">
    <property type="component" value="Unassembled WGS sequence"/>
</dbReference>
<accession>A0A919MWY2</accession>
<dbReference type="NCBIfam" id="TIGR03447">
    <property type="entry name" value="mycothiol_MshC"/>
    <property type="match status" value="1"/>
</dbReference>
<dbReference type="Gene3D" id="3.40.50.620">
    <property type="entry name" value="HUPs"/>
    <property type="match status" value="1"/>
</dbReference>
<comment type="subunit">
    <text evidence="3 10">Monomer.</text>
</comment>
<gene>
    <name evidence="10 12" type="primary">mshC</name>
    <name evidence="12" type="ORF">Ari01nite_26000</name>
</gene>
<comment type="caution">
    <text evidence="12">The sequence shown here is derived from an EMBL/GenBank/DDBJ whole genome shotgun (WGS) entry which is preliminary data.</text>
</comment>
<feature type="binding site" evidence="10">
    <location>
        <begin position="43"/>
        <end position="46"/>
    </location>
    <ligand>
        <name>L-cysteinyl-5'-AMP</name>
        <dbReference type="ChEBI" id="CHEBI:144924"/>
    </ligand>
</feature>
<feature type="binding site" evidence="10">
    <location>
        <position position="256"/>
    </location>
    <ligand>
        <name>Zn(2+)</name>
        <dbReference type="ChEBI" id="CHEBI:29105"/>
    </ligand>
</feature>
<evidence type="ECO:0000256" key="10">
    <source>
        <dbReference type="HAMAP-Rule" id="MF_01697"/>
    </source>
</evidence>
<keyword evidence="8 10" id="KW-0067">ATP-binding</keyword>
<evidence type="ECO:0000256" key="8">
    <source>
        <dbReference type="ARBA" id="ARBA00022840"/>
    </source>
</evidence>
<name>A0A919MWY2_9ACTN</name>
<reference evidence="12" key="1">
    <citation type="submission" date="2021-01" db="EMBL/GenBank/DDBJ databases">
        <title>Whole genome shotgun sequence of Actinoplanes rishiriensis NBRC 108556.</title>
        <authorList>
            <person name="Komaki H."/>
            <person name="Tamura T."/>
        </authorList>
    </citation>
    <scope>NUCLEOTIDE SEQUENCE</scope>
    <source>
        <strain evidence="12">NBRC 108556</strain>
    </source>
</reference>
<dbReference type="GO" id="GO:0010125">
    <property type="term" value="P:mycothiol biosynthetic process"/>
    <property type="evidence" value="ECO:0007669"/>
    <property type="project" value="UniProtKB-UniRule"/>
</dbReference>
<keyword evidence="13" id="KW-1185">Reference proteome</keyword>
<keyword evidence="7 10" id="KW-0862">Zinc</keyword>
<dbReference type="PANTHER" id="PTHR10890">
    <property type="entry name" value="CYSTEINYL-TRNA SYNTHETASE"/>
    <property type="match status" value="1"/>
</dbReference>
<evidence type="ECO:0000256" key="7">
    <source>
        <dbReference type="ARBA" id="ARBA00022833"/>
    </source>
</evidence>
<evidence type="ECO:0000256" key="2">
    <source>
        <dbReference type="ARBA" id="ARBA00007723"/>
    </source>
</evidence>
<feature type="binding site" evidence="10">
    <location>
        <position position="283"/>
    </location>
    <ligand>
        <name>L-cysteinyl-5'-AMP</name>
        <dbReference type="ChEBI" id="CHEBI:144924"/>
    </ligand>
</feature>
<comment type="cofactor">
    <cofactor evidence="10">
        <name>Zn(2+)</name>
        <dbReference type="ChEBI" id="CHEBI:29105"/>
    </cofactor>
    <text evidence="10">Binds 1 zinc ion per subunit.</text>
</comment>
<feature type="short sequence motif" description="'ERGGDP' region" evidence="10">
    <location>
        <begin position="186"/>
        <end position="191"/>
    </location>
</feature>
<keyword evidence="6 10" id="KW-0547">Nucleotide-binding</keyword>
<feature type="domain" description="tRNA synthetases class I catalytic" evidence="11">
    <location>
        <begin position="38"/>
        <end position="336"/>
    </location>
</feature>
<feature type="binding site" evidence="10">
    <location>
        <position position="231"/>
    </location>
    <ligand>
        <name>Zn(2+)</name>
        <dbReference type="ChEBI" id="CHEBI:29105"/>
    </ligand>
</feature>
<dbReference type="PANTHER" id="PTHR10890:SF3">
    <property type="entry name" value="CYSTEINE--TRNA LIGASE, CYTOPLASMIC"/>
    <property type="match status" value="1"/>
</dbReference>
<feature type="short sequence motif" description="'KMSKS' region" evidence="10">
    <location>
        <begin position="289"/>
        <end position="293"/>
    </location>
</feature>
<dbReference type="InterPro" id="IPR014729">
    <property type="entry name" value="Rossmann-like_a/b/a_fold"/>
</dbReference>
<dbReference type="InterPro" id="IPR032678">
    <property type="entry name" value="tRNA-synt_1_cat_dom"/>
</dbReference>
<feature type="binding site" evidence="10">
    <location>
        <begin position="81"/>
        <end position="83"/>
    </location>
    <ligand>
        <name>L-cysteinyl-5'-AMP</name>
        <dbReference type="ChEBI" id="CHEBI:144924"/>
    </ligand>
</feature>
<evidence type="ECO:0000256" key="1">
    <source>
        <dbReference type="ARBA" id="ARBA00003679"/>
    </source>
</evidence>
<comment type="catalytic activity">
    <reaction evidence="9 10">
        <text>1D-myo-inositol 2-amino-2-deoxy-alpha-D-glucopyranoside + L-cysteine + ATP = 1D-myo-inositol 2-(L-cysteinylamino)-2-deoxy-alpha-D-glucopyranoside + AMP + diphosphate + H(+)</text>
        <dbReference type="Rhea" id="RHEA:26176"/>
        <dbReference type="ChEBI" id="CHEBI:15378"/>
        <dbReference type="ChEBI" id="CHEBI:30616"/>
        <dbReference type="ChEBI" id="CHEBI:33019"/>
        <dbReference type="ChEBI" id="CHEBI:35235"/>
        <dbReference type="ChEBI" id="CHEBI:58886"/>
        <dbReference type="ChEBI" id="CHEBI:58887"/>
        <dbReference type="ChEBI" id="CHEBI:456215"/>
        <dbReference type="EC" id="6.3.1.13"/>
    </reaction>
</comment>
<feature type="short sequence motif" description="'HIGH' region" evidence="10">
    <location>
        <begin position="45"/>
        <end position="55"/>
    </location>
</feature>
<dbReference type="GO" id="GO:0006423">
    <property type="term" value="P:cysteinyl-tRNA aminoacylation"/>
    <property type="evidence" value="ECO:0007669"/>
    <property type="project" value="TreeGrafter"/>
</dbReference>
<feature type="binding site" evidence="10">
    <location>
        <position position="43"/>
    </location>
    <ligand>
        <name>Zn(2+)</name>
        <dbReference type="ChEBI" id="CHEBI:29105"/>
    </ligand>
</feature>
<dbReference type="InterPro" id="IPR024909">
    <property type="entry name" value="Cys-tRNA/MSH_ligase"/>
</dbReference>
<evidence type="ECO:0000313" key="13">
    <source>
        <dbReference type="Proteomes" id="UP000636960"/>
    </source>
</evidence>
<dbReference type="Pfam" id="PF01406">
    <property type="entry name" value="tRNA-synt_1e"/>
    <property type="match status" value="1"/>
</dbReference>
<evidence type="ECO:0000259" key="11">
    <source>
        <dbReference type="Pfam" id="PF01406"/>
    </source>
</evidence>
<keyword evidence="5 10" id="KW-0479">Metal-binding</keyword>
<dbReference type="AlphaFoldDB" id="A0A919MWY2"/>
<feature type="binding site" evidence="10">
    <location>
        <begin position="249"/>
        <end position="251"/>
    </location>
    <ligand>
        <name>L-cysteinyl-5'-AMP</name>
        <dbReference type="ChEBI" id="CHEBI:144924"/>
    </ligand>
</feature>
<dbReference type="GO" id="GO:0005524">
    <property type="term" value="F:ATP binding"/>
    <property type="evidence" value="ECO:0007669"/>
    <property type="project" value="UniProtKB-KW"/>
</dbReference>
<dbReference type="HAMAP" id="MF_01697">
    <property type="entry name" value="MshC"/>
    <property type="match status" value="1"/>
</dbReference>
<evidence type="ECO:0000256" key="6">
    <source>
        <dbReference type="ARBA" id="ARBA00022741"/>
    </source>
</evidence>
<evidence type="ECO:0000313" key="12">
    <source>
        <dbReference type="EMBL" id="GIE95135.1"/>
    </source>
</evidence>
<dbReference type="GO" id="GO:0035446">
    <property type="term" value="F:cysteine-glucosaminylinositol ligase activity"/>
    <property type="evidence" value="ECO:0007669"/>
    <property type="project" value="UniProtKB-UniRule"/>
</dbReference>
<dbReference type="FunFam" id="3.40.50.620:FF:000134">
    <property type="entry name" value="L-cysteine:1D-myo-inositol 2-amino-2-deoxy-alpha-D-glucopyranoside ligase"/>
    <property type="match status" value="1"/>
</dbReference>
<dbReference type="SUPFAM" id="SSF52374">
    <property type="entry name" value="Nucleotidylyl transferase"/>
    <property type="match status" value="1"/>
</dbReference>
<dbReference type="GO" id="GO:0004817">
    <property type="term" value="F:cysteine-tRNA ligase activity"/>
    <property type="evidence" value="ECO:0007669"/>
    <property type="project" value="TreeGrafter"/>
</dbReference>
<protein>
    <recommendedName>
        <fullName evidence="10">L-cysteine:1D-myo-inositol 2-amino-2-deoxy-alpha-D-glucopyranoside ligase</fullName>
        <shortName evidence="10">L-Cys:GlcN-Ins ligase</shortName>
        <ecNumber evidence="10">6.3.1.13</ecNumber>
    </recommendedName>
    <alternativeName>
        <fullName evidence="10">Mycothiol ligase</fullName>
        <shortName evidence="10">MSH ligase</shortName>
    </alternativeName>
</protein>
<evidence type="ECO:0000256" key="9">
    <source>
        <dbReference type="ARBA" id="ARBA00048350"/>
    </source>
</evidence>
<evidence type="ECO:0000256" key="3">
    <source>
        <dbReference type="ARBA" id="ARBA00011245"/>
    </source>
</evidence>
<dbReference type="InterPro" id="IPR017812">
    <property type="entry name" value="Mycothiol_ligase_MshC"/>
</dbReference>
<dbReference type="GO" id="GO:0008270">
    <property type="term" value="F:zinc ion binding"/>
    <property type="evidence" value="ECO:0007669"/>
    <property type="project" value="UniProtKB-UniRule"/>
</dbReference>
<dbReference type="RefSeq" id="WP_203781436.1">
    <property type="nucleotide sequence ID" value="NZ_BOMV01000024.1"/>
</dbReference>
<dbReference type="Gene3D" id="1.20.120.640">
    <property type="entry name" value="Anticodon-binding domain of a subclass of class I aminoacyl-tRNA synthetases"/>
    <property type="match status" value="1"/>
</dbReference>
<proteinExistence type="inferred from homology"/>
<dbReference type="GO" id="GO:0005829">
    <property type="term" value="C:cytosol"/>
    <property type="evidence" value="ECO:0007669"/>
    <property type="project" value="TreeGrafter"/>
</dbReference>
<dbReference type="EMBL" id="BOMV01000024">
    <property type="protein sequence ID" value="GIE95135.1"/>
    <property type="molecule type" value="Genomic_DNA"/>
</dbReference>
<feature type="binding site" evidence="10">
    <location>
        <position position="58"/>
    </location>
    <ligand>
        <name>L-cysteinyl-5'-AMP</name>
        <dbReference type="ChEBI" id="CHEBI:144924"/>
    </ligand>
</feature>
<organism evidence="12 13">
    <name type="scientific">Paractinoplanes rishiriensis</name>
    <dbReference type="NCBI Taxonomy" id="1050105"/>
    <lineage>
        <taxon>Bacteria</taxon>
        <taxon>Bacillati</taxon>
        <taxon>Actinomycetota</taxon>
        <taxon>Actinomycetes</taxon>
        <taxon>Micromonosporales</taxon>
        <taxon>Micromonosporaceae</taxon>
        <taxon>Paractinoplanes</taxon>
    </lineage>
</organism>
<evidence type="ECO:0000256" key="5">
    <source>
        <dbReference type="ARBA" id="ARBA00022723"/>
    </source>
</evidence>
<dbReference type="CDD" id="cd00672">
    <property type="entry name" value="CysRS_core"/>
    <property type="match status" value="1"/>
</dbReference>
<dbReference type="EC" id="6.3.1.13" evidence="10"/>
<comment type="similarity">
    <text evidence="2 10">Belongs to the class-I aminoacyl-tRNA synthetase family. MshC subfamily.</text>
</comment>
<evidence type="ECO:0000256" key="4">
    <source>
        <dbReference type="ARBA" id="ARBA00022598"/>
    </source>
</evidence>